<protein>
    <submittedName>
        <fullName evidence="4">Uncharacterized protein</fullName>
    </submittedName>
</protein>
<evidence type="ECO:0000256" key="3">
    <source>
        <dbReference type="ARBA" id="ARBA00022946"/>
    </source>
</evidence>
<dbReference type="InterPro" id="IPR038538">
    <property type="entry name" value="MTERF_sf"/>
</dbReference>
<evidence type="ECO:0000313" key="5">
    <source>
        <dbReference type="Proteomes" id="UP000663760"/>
    </source>
</evidence>
<dbReference type="EMBL" id="LR746271">
    <property type="protein sequence ID" value="CAA7401046.1"/>
    <property type="molecule type" value="Genomic_DNA"/>
</dbReference>
<proteinExistence type="inferred from homology"/>
<dbReference type="OrthoDB" id="641315at2759"/>
<evidence type="ECO:0000256" key="2">
    <source>
        <dbReference type="ARBA" id="ARBA00022472"/>
    </source>
</evidence>
<sequence length="392" mass="44105">MGNSRRLLQWLPWLSRSVPLHSLGRPLFLATLRLFSSPPAVPPPPPSLSEPVSPNFMVEYLVRSCGLSAVEAGRASRYFTHLKSSKKPDAVLRHLRQQGLEPPHIRRLVLSHPRVLLASVKKTLEPKIQVLRAAGFSGPELARLISASRATLELCNVVPRVEFWKKLIGSEQKLFKTMERAPHLLSYRPDERVLPSLSLLRSLGVPEDKIATVILRRPRLVVSHPDKIRAVVEQAKSLGAAPGMRLFAEALSTVANLSAATLDAKSRLLRGFGWSQEELCFAFQRFPHVLRFSEKKLLSGMDFLLKEASCEPSYVARHPVLLGFSVEKRLMPRFQILQFLKTKGLPGTNVDLCTAMAMPEKKFQDKFFVPNREKFSEIFETYFAACGEKPSR</sequence>
<accession>A0A7I8KUQ1</accession>
<keyword evidence="2" id="KW-0804">Transcription</keyword>
<dbReference type="GO" id="GO:0003676">
    <property type="term" value="F:nucleic acid binding"/>
    <property type="evidence" value="ECO:0007669"/>
    <property type="project" value="InterPro"/>
</dbReference>
<keyword evidence="2" id="KW-0806">Transcription termination</keyword>
<dbReference type="Gene3D" id="1.25.70.10">
    <property type="entry name" value="Transcription termination factor 3, mitochondrial"/>
    <property type="match status" value="1"/>
</dbReference>
<comment type="similarity">
    <text evidence="1">Belongs to the mTERF family.</text>
</comment>
<dbReference type="PANTHER" id="PTHR13068">
    <property type="entry name" value="CGI-12 PROTEIN-RELATED"/>
    <property type="match status" value="1"/>
</dbReference>
<reference evidence="4" key="1">
    <citation type="submission" date="2020-02" db="EMBL/GenBank/DDBJ databases">
        <authorList>
            <person name="Scholz U."/>
            <person name="Mascher M."/>
            <person name="Fiebig A."/>
        </authorList>
    </citation>
    <scope>NUCLEOTIDE SEQUENCE</scope>
</reference>
<dbReference type="GO" id="GO:0006353">
    <property type="term" value="P:DNA-templated transcription termination"/>
    <property type="evidence" value="ECO:0007669"/>
    <property type="project" value="UniProtKB-KW"/>
</dbReference>
<keyword evidence="2" id="KW-0805">Transcription regulation</keyword>
<dbReference type="SMART" id="SM00733">
    <property type="entry name" value="Mterf"/>
    <property type="match status" value="5"/>
</dbReference>
<evidence type="ECO:0000313" key="4">
    <source>
        <dbReference type="EMBL" id="CAA7401046.1"/>
    </source>
</evidence>
<gene>
    <name evidence="4" type="ORF">SI8410_08011724</name>
</gene>
<dbReference type="Proteomes" id="UP000663760">
    <property type="component" value="Chromosome 8"/>
</dbReference>
<dbReference type="InterPro" id="IPR003690">
    <property type="entry name" value="MTERF"/>
</dbReference>
<keyword evidence="3" id="KW-0809">Transit peptide</keyword>
<name>A0A7I8KUQ1_SPIIN</name>
<organism evidence="4 5">
    <name type="scientific">Spirodela intermedia</name>
    <name type="common">Intermediate duckweed</name>
    <dbReference type="NCBI Taxonomy" id="51605"/>
    <lineage>
        <taxon>Eukaryota</taxon>
        <taxon>Viridiplantae</taxon>
        <taxon>Streptophyta</taxon>
        <taxon>Embryophyta</taxon>
        <taxon>Tracheophyta</taxon>
        <taxon>Spermatophyta</taxon>
        <taxon>Magnoliopsida</taxon>
        <taxon>Liliopsida</taxon>
        <taxon>Araceae</taxon>
        <taxon>Lemnoideae</taxon>
        <taxon>Spirodela</taxon>
    </lineage>
</organism>
<dbReference type="Pfam" id="PF02536">
    <property type="entry name" value="mTERF"/>
    <property type="match status" value="1"/>
</dbReference>
<dbReference type="FunFam" id="1.25.70.10:FF:000001">
    <property type="entry name" value="Mitochondrial transcription termination factor-like"/>
    <property type="match status" value="1"/>
</dbReference>
<evidence type="ECO:0000256" key="1">
    <source>
        <dbReference type="ARBA" id="ARBA00007692"/>
    </source>
</evidence>
<dbReference type="PANTHER" id="PTHR13068:SF236">
    <property type="entry name" value="OS02G0749800 PROTEIN"/>
    <property type="match status" value="1"/>
</dbReference>
<keyword evidence="5" id="KW-1185">Reference proteome</keyword>
<dbReference type="AlphaFoldDB" id="A0A7I8KUQ1"/>